<geneLocation type="plasmid" evidence="1 2">
    <name>pSCL4</name>
</geneLocation>
<sequence length="459" mass="49505">MPPPRHPTALPQPRGYLLTRARTARGWTQTELARRLCALSLTRGRPLRTGRDGVSHWENQRAPDLFTQLLIAELLGIPPGAVDERPWPQWLSEDPAQRPAPRPWTLPGAAQSLTELAAVPGSAVDTTRRDLVLIAGSTLTASLLAWITADPVAAGQLTTGRRIGDAAVTRIEDRVRTLRRTDDTDGGGAVLAEAAAALSLVRGLIRTRTYSTTQGARLYAAASDLARQHAAAAFDIHGTCADTAFDTALRTAHAAGDQALGANALAFWTVSAYNTGRLQDAETMATTALAAVRGTHPRIEALVITRRGRARAHLGDARCQHDFDRAETLLDQADERGEPGPDWSYWFDRAEILSARASSHRDLGEHQQAEHLFRHATGLFPSGAVRDRALYLSRQAEAQLAQGHIDHATATANTALDLTETISSHRTTNPLLAIADDLALSPFAAARDFSERAHTVLAA</sequence>
<dbReference type="Proteomes" id="UP000002357">
    <property type="component" value="Plasmid pSCL4"/>
</dbReference>
<name>B5GRB9_STRCL</name>
<dbReference type="Gene3D" id="1.10.260.40">
    <property type="entry name" value="lambda repressor-like DNA-binding domains"/>
    <property type="match status" value="1"/>
</dbReference>
<dbReference type="SUPFAM" id="SSF48452">
    <property type="entry name" value="TPR-like"/>
    <property type="match status" value="1"/>
</dbReference>
<dbReference type="PROSITE" id="PS50943">
    <property type="entry name" value="HTH_CROC1"/>
    <property type="match status" value="1"/>
</dbReference>
<dbReference type="OrthoDB" id="3213425at2"/>
<dbReference type="CDD" id="cd00093">
    <property type="entry name" value="HTH_XRE"/>
    <property type="match status" value="1"/>
</dbReference>
<keyword evidence="1" id="KW-0614">Plasmid</keyword>
<dbReference type="RefSeq" id="WP_003954335.1">
    <property type="nucleotide sequence ID" value="NZ_CM000914.1"/>
</dbReference>
<proteinExistence type="predicted"/>
<evidence type="ECO:0000313" key="2">
    <source>
        <dbReference type="Proteomes" id="UP000002357"/>
    </source>
</evidence>
<dbReference type="InterPro" id="IPR011990">
    <property type="entry name" value="TPR-like_helical_dom_sf"/>
</dbReference>
<evidence type="ECO:0000313" key="1">
    <source>
        <dbReference type="EMBL" id="EFG03973.2"/>
    </source>
</evidence>
<gene>
    <name evidence="1" type="ORF">SCLAV_p0483</name>
</gene>
<dbReference type="InterPro" id="IPR010982">
    <property type="entry name" value="Lambda_DNA-bd_dom_sf"/>
</dbReference>
<keyword evidence="2" id="KW-1185">Reference proteome</keyword>
<protein>
    <submittedName>
        <fullName evidence="1">Putative transcriptional regulator</fullName>
    </submittedName>
</protein>
<dbReference type="AlphaFoldDB" id="B5GRB9"/>
<dbReference type="SUPFAM" id="SSF47413">
    <property type="entry name" value="lambda repressor-like DNA-binding domains"/>
    <property type="match status" value="1"/>
</dbReference>
<reference evidence="1 2" key="1">
    <citation type="journal article" date="2010" name="Genome Biol. Evol.">
        <title>The sequence of a 1.8-mb bacterial linear plasmid reveals a rich evolutionary reservoir of secondary metabolic pathways.</title>
        <authorList>
            <person name="Medema M.H."/>
            <person name="Trefzer A."/>
            <person name="Kovalchuk A."/>
            <person name="van den Berg M."/>
            <person name="Mueller U."/>
            <person name="Heijne W."/>
            <person name="Wu L."/>
            <person name="Alam M.T."/>
            <person name="Ronning C.M."/>
            <person name="Nierman W.C."/>
            <person name="Bovenberg R.A.L."/>
            <person name="Breitling R."/>
            <person name="Takano E."/>
        </authorList>
    </citation>
    <scope>NUCLEOTIDE SEQUENCE [LARGE SCALE GENOMIC DNA]</scope>
    <source>
        <strain evidence="2">ATCC 27064 / DSM 738 / JCM 4710 / NBRC 13307 / NCIMB 12785 / NRRL 3585 / VKM Ac-602</strain>
        <plasmid evidence="1">pSCL4</plasmid>
    </source>
</reference>
<organism evidence="1 2">
    <name type="scientific">Streptomyces clavuligerus</name>
    <dbReference type="NCBI Taxonomy" id="1901"/>
    <lineage>
        <taxon>Bacteria</taxon>
        <taxon>Bacillati</taxon>
        <taxon>Actinomycetota</taxon>
        <taxon>Actinomycetes</taxon>
        <taxon>Kitasatosporales</taxon>
        <taxon>Streptomycetaceae</taxon>
        <taxon>Streptomyces</taxon>
    </lineage>
</organism>
<accession>B5GRB9</accession>
<dbReference type="GeneID" id="93733628"/>
<dbReference type="EMBL" id="CM000914">
    <property type="protein sequence ID" value="EFG03973.2"/>
    <property type="molecule type" value="Genomic_DNA"/>
</dbReference>
<dbReference type="GO" id="GO:0003677">
    <property type="term" value="F:DNA binding"/>
    <property type="evidence" value="ECO:0007669"/>
    <property type="project" value="InterPro"/>
</dbReference>
<dbReference type="eggNOG" id="COG3903">
    <property type="taxonomic scope" value="Bacteria"/>
</dbReference>
<dbReference type="InterPro" id="IPR001387">
    <property type="entry name" value="Cro/C1-type_HTH"/>
</dbReference>
<dbReference type="Gene3D" id="1.25.40.10">
    <property type="entry name" value="Tetratricopeptide repeat domain"/>
    <property type="match status" value="1"/>
</dbReference>